<keyword evidence="2" id="KW-0472">Membrane</keyword>
<feature type="transmembrane region" description="Helical" evidence="2">
    <location>
        <begin position="189"/>
        <end position="211"/>
    </location>
</feature>
<feature type="region of interest" description="Disordered" evidence="1">
    <location>
        <begin position="358"/>
        <end position="390"/>
    </location>
</feature>
<organism evidence="3 4">
    <name type="scientific">Zalerion maritima</name>
    <dbReference type="NCBI Taxonomy" id="339359"/>
    <lineage>
        <taxon>Eukaryota</taxon>
        <taxon>Fungi</taxon>
        <taxon>Dikarya</taxon>
        <taxon>Ascomycota</taxon>
        <taxon>Pezizomycotina</taxon>
        <taxon>Sordariomycetes</taxon>
        <taxon>Lulworthiomycetidae</taxon>
        <taxon>Lulworthiales</taxon>
        <taxon>Lulworthiaceae</taxon>
        <taxon>Zalerion</taxon>
    </lineage>
</organism>
<accession>A0AAD5RJR0</accession>
<evidence type="ECO:0000256" key="2">
    <source>
        <dbReference type="SAM" id="Phobius"/>
    </source>
</evidence>
<keyword evidence="4" id="KW-1185">Reference proteome</keyword>
<reference evidence="3" key="1">
    <citation type="submission" date="2022-07" db="EMBL/GenBank/DDBJ databases">
        <title>Draft genome sequence of Zalerion maritima ATCC 34329, a (micro)plastics degrading marine fungus.</title>
        <authorList>
            <person name="Paco A."/>
            <person name="Goncalves M.F.M."/>
            <person name="Rocha-Santos T.A.P."/>
            <person name="Alves A."/>
        </authorList>
    </citation>
    <scope>NUCLEOTIDE SEQUENCE</scope>
    <source>
        <strain evidence="3">ATCC 34329</strain>
    </source>
</reference>
<comment type="caution">
    <text evidence="3">The sequence shown here is derived from an EMBL/GenBank/DDBJ whole genome shotgun (WGS) entry which is preliminary data.</text>
</comment>
<keyword evidence="2" id="KW-0812">Transmembrane</keyword>
<protein>
    <submittedName>
        <fullName evidence="3">Uncharacterized protein</fullName>
    </submittedName>
</protein>
<dbReference type="Proteomes" id="UP001201980">
    <property type="component" value="Unassembled WGS sequence"/>
</dbReference>
<dbReference type="EMBL" id="JAKWBI020000346">
    <property type="protein sequence ID" value="KAJ2896203.1"/>
    <property type="molecule type" value="Genomic_DNA"/>
</dbReference>
<name>A0AAD5RJR0_9PEZI</name>
<feature type="compositionally biased region" description="Polar residues" evidence="1">
    <location>
        <begin position="231"/>
        <end position="241"/>
    </location>
</feature>
<sequence length="390" mass="42159">MSFGPLTTVFTPSSECFETSPWPTELASSCYPFAFEFVKDRAHYSPGICPSGLTSAKINQAPTEDINDFFFPDTRAGETAIYCCQPGHVVYVYTSVDAPPQCLDRFSSSGTGDPTVFQTAVQVRWKESDLSVLETHPLSSGVVLVDEDSTISPVSQSASSTASASAESQSPVFTASLPTAKDGLNTGEIAGIAVGAVAGVACALAGAWLFIWKRRQMRRRRNTQREDSNARGGSSPSLDTTQAMPQHAIVDAADQWQTGEWSVLPRGLKHAEDSPEVVEELDGNPVAVPVMVSQHNLNLDSAGRPDNTPLRLPGEMETATDSHRSYAAALDDAALEAEARTLEGRMARLQELDHLARQREEVDREMRARGLGNRPPGPPQELPVDTEVRK</sequence>
<gene>
    <name evidence="3" type="ORF">MKZ38_005771</name>
</gene>
<evidence type="ECO:0000256" key="1">
    <source>
        <dbReference type="SAM" id="MobiDB-lite"/>
    </source>
</evidence>
<keyword evidence="2" id="KW-1133">Transmembrane helix</keyword>
<feature type="compositionally biased region" description="Basic and acidic residues" evidence="1">
    <location>
        <begin position="358"/>
        <end position="368"/>
    </location>
</feature>
<evidence type="ECO:0000313" key="3">
    <source>
        <dbReference type="EMBL" id="KAJ2896203.1"/>
    </source>
</evidence>
<feature type="region of interest" description="Disordered" evidence="1">
    <location>
        <begin position="219"/>
        <end position="241"/>
    </location>
</feature>
<dbReference type="AlphaFoldDB" id="A0AAD5RJR0"/>
<proteinExistence type="predicted"/>
<evidence type="ECO:0000313" key="4">
    <source>
        <dbReference type="Proteomes" id="UP001201980"/>
    </source>
</evidence>